<dbReference type="Pfam" id="PF13185">
    <property type="entry name" value="GAF_2"/>
    <property type="match status" value="1"/>
</dbReference>
<evidence type="ECO:0000256" key="1">
    <source>
        <dbReference type="ARBA" id="ARBA00023015"/>
    </source>
</evidence>
<proteinExistence type="predicted"/>
<keyword evidence="2" id="KW-0804">Transcription</keyword>
<feature type="domain" description="ANTAR" evidence="3">
    <location>
        <begin position="168"/>
        <end position="229"/>
    </location>
</feature>
<evidence type="ECO:0000313" key="5">
    <source>
        <dbReference type="Proteomes" id="UP000643279"/>
    </source>
</evidence>
<evidence type="ECO:0000256" key="2">
    <source>
        <dbReference type="ARBA" id="ARBA00023163"/>
    </source>
</evidence>
<dbReference type="Gene3D" id="1.10.10.10">
    <property type="entry name" value="Winged helix-like DNA-binding domain superfamily/Winged helix DNA-binding domain"/>
    <property type="match status" value="1"/>
</dbReference>
<gene>
    <name evidence="4" type="ORF">GCM10007170_35590</name>
</gene>
<keyword evidence="5" id="KW-1185">Reference proteome</keyword>
<dbReference type="InterPro" id="IPR003018">
    <property type="entry name" value="GAF"/>
</dbReference>
<dbReference type="PROSITE" id="PS50921">
    <property type="entry name" value="ANTAR"/>
    <property type="match status" value="1"/>
</dbReference>
<reference evidence="5" key="1">
    <citation type="journal article" date="2019" name="Int. J. Syst. Evol. Microbiol.">
        <title>The Global Catalogue of Microorganisms (GCM) 10K type strain sequencing project: providing services to taxonomists for standard genome sequencing and annotation.</title>
        <authorList>
            <consortium name="The Broad Institute Genomics Platform"/>
            <consortium name="The Broad Institute Genome Sequencing Center for Infectious Disease"/>
            <person name="Wu L."/>
            <person name="Ma J."/>
        </authorList>
    </citation>
    <scope>NUCLEOTIDE SEQUENCE [LARGE SCALE GENOMIC DNA]</scope>
    <source>
        <strain evidence="5">CGMCC 1.12778</strain>
    </source>
</reference>
<sequence>MASNDALTTADEYQDLLLESPGFSEFLLGLATLSASRLGADGSTVECTITVERDRAPSTVAASSVEGQRLDETQYGFGSGPCLTALRQQRTVLIDDLANDQRWGRYMASIAKADVRSVLAVPIPTDPSARAALNSYAHTTHAFDPAAVALVEDHAASMSRILRLALRLHAPEVLPGKLRAALKSRAVVDAAVSLVMLQTRGGRDGALELLQAAASSTNRRIQEIAREIVEGTQLPYSPDGSKR</sequence>
<evidence type="ECO:0000259" key="3">
    <source>
        <dbReference type="PROSITE" id="PS50921"/>
    </source>
</evidence>
<dbReference type="SUPFAM" id="SSF55781">
    <property type="entry name" value="GAF domain-like"/>
    <property type="match status" value="1"/>
</dbReference>
<comment type="caution">
    <text evidence="4">The sequence shown here is derived from an EMBL/GenBank/DDBJ whole genome shotgun (WGS) entry which is preliminary data.</text>
</comment>
<dbReference type="Proteomes" id="UP000643279">
    <property type="component" value="Unassembled WGS sequence"/>
</dbReference>
<accession>A0ABQ2AZZ2</accession>
<keyword evidence="1" id="KW-0805">Transcription regulation</keyword>
<dbReference type="InterPro" id="IPR029016">
    <property type="entry name" value="GAF-like_dom_sf"/>
</dbReference>
<name>A0ABQ2AZZ2_9MICC</name>
<dbReference type="Gene3D" id="3.30.450.40">
    <property type="match status" value="1"/>
</dbReference>
<organism evidence="4 5">
    <name type="scientific">Arthrobacter liuii</name>
    <dbReference type="NCBI Taxonomy" id="1476996"/>
    <lineage>
        <taxon>Bacteria</taxon>
        <taxon>Bacillati</taxon>
        <taxon>Actinomycetota</taxon>
        <taxon>Actinomycetes</taxon>
        <taxon>Micrococcales</taxon>
        <taxon>Micrococcaceae</taxon>
        <taxon>Arthrobacter</taxon>
    </lineage>
</organism>
<evidence type="ECO:0000313" key="4">
    <source>
        <dbReference type="EMBL" id="GGH99836.1"/>
    </source>
</evidence>
<dbReference type="Pfam" id="PF03861">
    <property type="entry name" value="ANTAR"/>
    <property type="match status" value="1"/>
</dbReference>
<dbReference type="InterPro" id="IPR005561">
    <property type="entry name" value="ANTAR"/>
</dbReference>
<protein>
    <recommendedName>
        <fullName evidence="3">ANTAR domain-containing protein</fullName>
    </recommendedName>
</protein>
<dbReference type="RefSeq" id="WP_188572891.1">
    <property type="nucleotide sequence ID" value="NZ_BMFW01000023.1"/>
</dbReference>
<dbReference type="InterPro" id="IPR036388">
    <property type="entry name" value="WH-like_DNA-bd_sf"/>
</dbReference>
<dbReference type="SMART" id="SM01012">
    <property type="entry name" value="ANTAR"/>
    <property type="match status" value="1"/>
</dbReference>
<dbReference type="EMBL" id="BMFW01000023">
    <property type="protein sequence ID" value="GGH99836.1"/>
    <property type="molecule type" value="Genomic_DNA"/>
</dbReference>